<reference evidence="2" key="1">
    <citation type="submission" date="2025-08" db="UniProtKB">
        <authorList>
            <consortium name="Ensembl"/>
        </authorList>
    </citation>
    <scope>IDENTIFICATION</scope>
</reference>
<evidence type="ECO:0000313" key="3">
    <source>
        <dbReference type="Proteomes" id="UP000472270"/>
    </source>
</evidence>
<dbReference type="Ensembl" id="ENSSRHT00000022240.1">
    <property type="protein sequence ID" value="ENSSRHP00000021566.1"/>
    <property type="gene ID" value="ENSSRHG00000011482.1"/>
</dbReference>
<evidence type="ECO:0000256" key="1">
    <source>
        <dbReference type="SAM" id="Phobius"/>
    </source>
</evidence>
<keyword evidence="1" id="KW-0812">Transmembrane</keyword>
<dbReference type="AlphaFoldDB" id="A0A673H733"/>
<accession>A0A673H733</accession>
<protein>
    <submittedName>
        <fullName evidence="2">Uncharacterized protein</fullName>
    </submittedName>
</protein>
<evidence type="ECO:0000313" key="2">
    <source>
        <dbReference type="Ensembl" id="ENSSRHP00000021566.1"/>
    </source>
</evidence>
<keyword evidence="1" id="KW-0472">Membrane</keyword>
<feature type="transmembrane region" description="Helical" evidence="1">
    <location>
        <begin position="57"/>
        <end position="80"/>
    </location>
</feature>
<keyword evidence="3" id="KW-1185">Reference proteome</keyword>
<reference evidence="2" key="2">
    <citation type="submission" date="2025-09" db="UniProtKB">
        <authorList>
            <consortium name="Ensembl"/>
        </authorList>
    </citation>
    <scope>IDENTIFICATION</scope>
</reference>
<proteinExistence type="predicted"/>
<organism evidence="2 3">
    <name type="scientific">Sinocyclocheilus rhinocerous</name>
    <dbReference type="NCBI Taxonomy" id="307959"/>
    <lineage>
        <taxon>Eukaryota</taxon>
        <taxon>Metazoa</taxon>
        <taxon>Chordata</taxon>
        <taxon>Craniata</taxon>
        <taxon>Vertebrata</taxon>
        <taxon>Euteleostomi</taxon>
        <taxon>Actinopterygii</taxon>
        <taxon>Neopterygii</taxon>
        <taxon>Teleostei</taxon>
        <taxon>Ostariophysi</taxon>
        <taxon>Cypriniformes</taxon>
        <taxon>Cyprinidae</taxon>
        <taxon>Cyprininae</taxon>
        <taxon>Sinocyclocheilus</taxon>
    </lineage>
</organism>
<sequence length="86" mass="10355">IYYYKEFWLVQRLNLNVYHAKCTNCTCKRCTAKLLYSCVRHNVRAQADQFIYQASPFFVLGFPFVAMRLAFTFFICLWFIQTGYRP</sequence>
<keyword evidence="1" id="KW-1133">Transmembrane helix</keyword>
<dbReference type="Proteomes" id="UP000472270">
    <property type="component" value="Unassembled WGS sequence"/>
</dbReference>
<name>A0A673H733_9TELE</name>